<dbReference type="InParanoid" id="B4LCT6"/>
<dbReference type="PhylomeDB" id="B4LCT6"/>
<dbReference type="Pfam" id="PF14895">
    <property type="entry name" value="PPPI_inhib"/>
    <property type="match status" value="1"/>
</dbReference>
<evidence type="ECO:0000313" key="2">
    <source>
        <dbReference type="Proteomes" id="UP000008792"/>
    </source>
</evidence>
<dbReference type="KEGG" id="dvi:6623411"/>
<dbReference type="HOGENOM" id="CLU_558103_0_0_1"/>
<dbReference type="Proteomes" id="UP000008792">
    <property type="component" value="Unassembled WGS sequence"/>
</dbReference>
<dbReference type="GO" id="GO:0019902">
    <property type="term" value="F:phosphatase binding"/>
    <property type="evidence" value="ECO:0007669"/>
    <property type="project" value="InterPro"/>
</dbReference>
<dbReference type="eggNOG" id="ENOG502RZTP">
    <property type="taxonomic scope" value="Eukaryota"/>
</dbReference>
<dbReference type="PANTHER" id="PTHR21055">
    <property type="entry name" value="PROTEIN PHOSPHATASE 1 REGULATORY SUBUNIT 36"/>
    <property type="match status" value="1"/>
</dbReference>
<evidence type="ECO:0000313" key="1">
    <source>
        <dbReference type="EMBL" id="EDW70978.1"/>
    </source>
</evidence>
<accession>B4LCT6</accession>
<protein>
    <recommendedName>
        <fullName evidence="3">Protein phosphatase 1 regulatory subunit 36</fullName>
    </recommendedName>
</protein>
<sequence>MKRVHVDSSAPKYQSGNWSWDEKADGLHFQGHFDLEHANERYIVTNGYKFLRTIDQEEELIFRQVFVRPDTTYDADTVVINDVRDLVLFLMPKEFLSPKLIEFMHKPAVHGLIHALIIYFEYFLRMVEFILIRRDELAGNLAKIQSEQTNEMKRIFSLYLSQYRMLVARNYCIIIMGESDMKKFYHTKEIVNISSKIKDRFFHEHFLAVCIQIVWITMHRRAYFIIEMEMNRLFRSEHFLMNRPEYLKFTNVERSLLYGRNMKIVNYRSQNSPMIQELKSVAIEDMPILWIGERKYRGSDPRIAELELEYIVPGPQLRMIDVVHGILGNPKILYDTILTLDWPSVRYANFSKQYDPYSILRQPNLPIPQINEMQVRQLSKNFEQYYKVFCIYESCTQETLTNWVNRDKIVEYYRSGGVLYNLFMRCERQFILEMKRPAVPTIVANYFRVMSRLRKKKSAKFDTGTEIQRNTVLYKKAGKEYYFD</sequence>
<dbReference type="OMA" id="SWDEKAD"/>
<dbReference type="EMBL" id="CH940647">
    <property type="protein sequence ID" value="EDW70978.1"/>
    <property type="molecule type" value="Genomic_DNA"/>
</dbReference>
<dbReference type="InterPro" id="IPR026142">
    <property type="entry name" value="Pro_pase_1_reg_su_36"/>
</dbReference>
<proteinExistence type="predicted"/>
<gene>
    <name evidence="1" type="primary">Dvir\GJ11249</name>
    <name evidence="1" type="ORF">Dvir_GJ11249</name>
</gene>
<evidence type="ECO:0008006" key="3">
    <source>
        <dbReference type="Google" id="ProtNLM"/>
    </source>
</evidence>
<dbReference type="AlphaFoldDB" id="B4LCT6"/>
<dbReference type="PANTHER" id="PTHR21055:SF3">
    <property type="entry name" value="PROTEIN PHOSPHATASE 1 REGULATORY SUBUNIT 36"/>
    <property type="match status" value="1"/>
</dbReference>
<name>B4LCT6_DROVI</name>
<keyword evidence="2" id="KW-1185">Reference proteome</keyword>
<reference evidence="1 2" key="1">
    <citation type="journal article" date="2007" name="Nature">
        <title>Evolution of genes and genomes on the Drosophila phylogeny.</title>
        <authorList>
            <consortium name="Drosophila 12 Genomes Consortium"/>
            <person name="Clark A.G."/>
            <person name="Eisen M.B."/>
            <person name="Smith D.R."/>
            <person name="Bergman C.M."/>
            <person name="Oliver B."/>
            <person name="Markow T.A."/>
            <person name="Kaufman T.C."/>
            <person name="Kellis M."/>
            <person name="Gelbart W."/>
            <person name="Iyer V.N."/>
            <person name="Pollard D.A."/>
            <person name="Sackton T.B."/>
            <person name="Larracuente A.M."/>
            <person name="Singh N.D."/>
            <person name="Abad J.P."/>
            <person name="Abt D.N."/>
            <person name="Adryan B."/>
            <person name="Aguade M."/>
            <person name="Akashi H."/>
            <person name="Anderson W.W."/>
            <person name="Aquadro C.F."/>
            <person name="Ardell D.H."/>
            <person name="Arguello R."/>
            <person name="Artieri C.G."/>
            <person name="Barbash D.A."/>
            <person name="Barker D."/>
            <person name="Barsanti P."/>
            <person name="Batterham P."/>
            <person name="Batzoglou S."/>
            <person name="Begun D."/>
            <person name="Bhutkar A."/>
            <person name="Blanco E."/>
            <person name="Bosak S.A."/>
            <person name="Bradley R.K."/>
            <person name="Brand A.D."/>
            <person name="Brent M.R."/>
            <person name="Brooks A.N."/>
            <person name="Brown R.H."/>
            <person name="Butlin R.K."/>
            <person name="Caggese C."/>
            <person name="Calvi B.R."/>
            <person name="Bernardo de Carvalho A."/>
            <person name="Caspi A."/>
            <person name="Castrezana S."/>
            <person name="Celniker S.E."/>
            <person name="Chang J.L."/>
            <person name="Chapple C."/>
            <person name="Chatterji S."/>
            <person name="Chinwalla A."/>
            <person name="Civetta A."/>
            <person name="Clifton S.W."/>
            <person name="Comeron J.M."/>
            <person name="Costello J.C."/>
            <person name="Coyne J.A."/>
            <person name="Daub J."/>
            <person name="David R.G."/>
            <person name="Delcher A.L."/>
            <person name="Delehaunty K."/>
            <person name="Do C.B."/>
            <person name="Ebling H."/>
            <person name="Edwards K."/>
            <person name="Eickbush T."/>
            <person name="Evans J.D."/>
            <person name="Filipski A."/>
            <person name="Findeiss S."/>
            <person name="Freyhult E."/>
            <person name="Fulton L."/>
            <person name="Fulton R."/>
            <person name="Garcia A.C."/>
            <person name="Gardiner A."/>
            <person name="Garfield D.A."/>
            <person name="Garvin B.E."/>
            <person name="Gibson G."/>
            <person name="Gilbert D."/>
            <person name="Gnerre S."/>
            <person name="Godfrey J."/>
            <person name="Good R."/>
            <person name="Gotea V."/>
            <person name="Gravely B."/>
            <person name="Greenberg A.J."/>
            <person name="Griffiths-Jones S."/>
            <person name="Gross S."/>
            <person name="Guigo R."/>
            <person name="Gustafson E.A."/>
            <person name="Haerty W."/>
            <person name="Hahn M.W."/>
            <person name="Halligan D.L."/>
            <person name="Halpern A.L."/>
            <person name="Halter G.M."/>
            <person name="Han M.V."/>
            <person name="Heger A."/>
            <person name="Hillier L."/>
            <person name="Hinrichs A.S."/>
            <person name="Holmes I."/>
            <person name="Hoskins R.A."/>
            <person name="Hubisz M.J."/>
            <person name="Hultmark D."/>
            <person name="Huntley M.A."/>
            <person name="Jaffe D.B."/>
            <person name="Jagadeeshan S."/>
            <person name="Jeck W.R."/>
            <person name="Johnson J."/>
            <person name="Jones C.D."/>
            <person name="Jordan W.C."/>
            <person name="Karpen G.H."/>
            <person name="Kataoka E."/>
            <person name="Keightley P.D."/>
            <person name="Kheradpour P."/>
            <person name="Kirkness E.F."/>
            <person name="Koerich L.B."/>
            <person name="Kristiansen K."/>
            <person name="Kudrna D."/>
            <person name="Kulathinal R.J."/>
            <person name="Kumar S."/>
            <person name="Kwok R."/>
            <person name="Lander E."/>
            <person name="Langley C.H."/>
            <person name="Lapoint R."/>
            <person name="Lazzaro B.P."/>
            <person name="Lee S.J."/>
            <person name="Levesque L."/>
            <person name="Li R."/>
            <person name="Lin C.F."/>
            <person name="Lin M.F."/>
            <person name="Lindblad-Toh K."/>
            <person name="Llopart A."/>
            <person name="Long M."/>
            <person name="Low L."/>
            <person name="Lozovsky E."/>
            <person name="Lu J."/>
            <person name="Luo M."/>
            <person name="Machado C.A."/>
            <person name="Makalowski W."/>
            <person name="Marzo M."/>
            <person name="Matsuda M."/>
            <person name="Matzkin L."/>
            <person name="McAllister B."/>
            <person name="McBride C.S."/>
            <person name="McKernan B."/>
            <person name="McKernan K."/>
            <person name="Mendez-Lago M."/>
            <person name="Minx P."/>
            <person name="Mollenhauer M.U."/>
            <person name="Montooth K."/>
            <person name="Mount S.M."/>
            <person name="Mu X."/>
            <person name="Myers E."/>
            <person name="Negre B."/>
            <person name="Newfeld S."/>
            <person name="Nielsen R."/>
            <person name="Noor M.A."/>
            <person name="O'Grady P."/>
            <person name="Pachter L."/>
            <person name="Papaceit M."/>
            <person name="Parisi M.J."/>
            <person name="Parisi M."/>
            <person name="Parts L."/>
            <person name="Pedersen J.S."/>
            <person name="Pesole G."/>
            <person name="Phillippy A.M."/>
            <person name="Ponting C.P."/>
            <person name="Pop M."/>
            <person name="Porcelli D."/>
            <person name="Powell J.R."/>
            <person name="Prohaska S."/>
            <person name="Pruitt K."/>
            <person name="Puig M."/>
            <person name="Quesneville H."/>
            <person name="Ram K.R."/>
            <person name="Rand D."/>
            <person name="Rasmussen M.D."/>
            <person name="Reed L.K."/>
            <person name="Reenan R."/>
            <person name="Reily A."/>
            <person name="Remington K.A."/>
            <person name="Rieger T.T."/>
            <person name="Ritchie M.G."/>
            <person name="Robin C."/>
            <person name="Rogers Y.H."/>
            <person name="Rohde C."/>
            <person name="Rozas J."/>
            <person name="Rubenfield M.J."/>
            <person name="Ruiz A."/>
            <person name="Russo S."/>
            <person name="Salzberg S.L."/>
            <person name="Sanchez-Gracia A."/>
            <person name="Saranga D.J."/>
            <person name="Sato H."/>
            <person name="Schaeffer S.W."/>
            <person name="Schatz M.C."/>
            <person name="Schlenke T."/>
            <person name="Schwartz R."/>
            <person name="Segarra C."/>
            <person name="Singh R.S."/>
            <person name="Sirot L."/>
            <person name="Sirota M."/>
            <person name="Sisneros N.B."/>
            <person name="Smith C.D."/>
            <person name="Smith T.F."/>
            <person name="Spieth J."/>
            <person name="Stage D.E."/>
            <person name="Stark A."/>
            <person name="Stephan W."/>
            <person name="Strausberg R.L."/>
            <person name="Strempel S."/>
            <person name="Sturgill D."/>
            <person name="Sutton G."/>
            <person name="Sutton G.G."/>
            <person name="Tao W."/>
            <person name="Teichmann S."/>
            <person name="Tobari Y.N."/>
            <person name="Tomimura Y."/>
            <person name="Tsolas J.M."/>
            <person name="Valente V.L."/>
            <person name="Venter E."/>
            <person name="Venter J.C."/>
            <person name="Vicario S."/>
            <person name="Vieira F.G."/>
            <person name="Vilella A.J."/>
            <person name="Villasante A."/>
            <person name="Walenz B."/>
            <person name="Wang J."/>
            <person name="Wasserman M."/>
            <person name="Watts T."/>
            <person name="Wilson D."/>
            <person name="Wilson R.K."/>
            <person name="Wing R.A."/>
            <person name="Wolfner M.F."/>
            <person name="Wong A."/>
            <person name="Wong G.K."/>
            <person name="Wu C.I."/>
            <person name="Wu G."/>
            <person name="Yamamoto D."/>
            <person name="Yang H.P."/>
            <person name="Yang S.P."/>
            <person name="Yorke J.A."/>
            <person name="Yoshida K."/>
            <person name="Zdobnov E."/>
            <person name="Zhang P."/>
            <person name="Zhang Y."/>
            <person name="Zimin A.V."/>
            <person name="Baldwin J."/>
            <person name="Abdouelleil A."/>
            <person name="Abdulkadir J."/>
            <person name="Abebe A."/>
            <person name="Abera B."/>
            <person name="Abreu J."/>
            <person name="Acer S.C."/>
            <person name="Aftuck L."/>
            <person name="Alexander A."/>
            <person name="An P."/>
            <person name="Anderson E."/>
            <person name="Anderson S."/>
            <person name="Arachi H."/>
            <person name="Azer M."/>
            <person name="Bachantsang P."/>
            <person name="Barry A."/>
            <person name="Bayul T."/>
            <person name="Berlin A."/>
            <person name="Bessette D."/>
            <person name="Bloom T."/>
            <person name="Blye J."/>
            <person name="Boguslavskiy L."/>
            <person name="Bonnet C."/>
            <person name="Boukhgalter B."/>
            <person name="Bourzgui I."/>
            <person name="Brown A."/>
            <person name="Cahill P."/>
            <person name="Channer S."/>
            <person name="Cheshatsang Y."/>
            <person name="Chuda L."/>
            <person name="Citroen M."/>
            <person name="Collymore A."/>
            <person name="Cooke P."/>
            <person name="Costello M."/>
            <person name="D'Aco K."/>
            <person name="Daza R."/>
            <person name="De Haan G."/>
            <person name="DeGray S."/>
            <person name="DeMaso C."/>
            <person name="Dhargay N."/>
            <person name="Dooley K."/>
            <person name="Dooley E."/>
            <person name="Doricent M."/>
            <person name="Dorje P."/>
            <person name="Dorjee K."/>
            <person name="Dupes A."/>
            <person name="Elong R."/>
            <person name="Falk J."/>
            <person name="Farina A."/>
            <person name="Faro S."/>
            <person name="Ferguson D."/>
            <person name="Fisher S."/>
            <person name="Foley C.D."/>
            <person name="Franke A."/>
            <person name="Friedrich D."/>
            <person name="Gadbois L."/>
            <person name="Gearin G."/>
            <person name="Gearin C.R."/>
            <person name="Giannoukos G."/>
            <person name="Goode T."/>
            <person name="Graham J."/>
            <person name="Grandbois E."/>
            <person name="Grewal S."/>
            <person name="Gyaltsen K."/>
            <person name="Hafez N."/>
            <person name="Hagos B."/>
            <person name="Hall J."/>
            <person name="Henson C."/>
            <person name="Hollinger A."/>
            <person name="Honan T."/>
            <person name="Huard M.D."/>
            <person name="Hughes L."/>
            <person name="Hurhula B."/>
            <person name="Husby M.E."/>
            <person name="Kamat A."/>
            <person name="Kanga B."/>
            <person name="Kashin S."/>
            <person name="Khazanovich D."/>
            <person name="Kisner P."/>
            <person name="Lance K."/>
            <person name="Lara M."/>
            <person name="Lee W."/>
            <person name="Lennon N."/>
            <person name="Letendre F."/>
            <person name="LeVine R."/>
            <person name="Lipovsky A."/>
            <person name="Liu X."/>
            <person name="Liu J."/>
            <person name="Liu S."/>
            <person name="Lokyitsang T."/>
            <person name="Lokyitsang Y."/>
            <person name="Lubonja R."/>
            <person name="Lui A."/>
            <person name="MacDonald P."/>
            <person name="Magnisalis V."/>
            <person name="Maru K."/>
            <person name="Matthews C."/>
            <person name="McCusker W."/>
            <person name="McDonough S."/>
            <person name="Mehta T."/>
            <person name="Meldrim J."/>
            <person name="Meneus L."/>
            <person name="Mihai O."/>
            <person name="Mihalev A."/>
            <person name="Mihova T."/>
            <person name="Mittelman R."/>
            <person name="Mlenga V."/>
            <person name="Montmayeur A."/>
            <person name="Mulrain L."/>
            <person name="Navidi A."/>
            <person name="Naylor J."/>
            <person name="Negash T."/>
            <person name="Nguyen T."/>
            <person name="Nguyen N."/>
            <person name="Nicol R."/>
            <person name="Norbu C."/>
            <person name="Norbu N."/>
            <person name="Novod N."/>
            <person name="O'Neill B."/>
            <person name="Osman S."/>
            <person name="Markiewicz E."/>
            <person name="Oyono O.L."/>
            <person name="Patti C."/>
            <person name="Phunkhang P."/>
            <person name="Pierre F."/>
            <person name="Priest M."/>
            <person name="Raghuraman S."/>
            <person name="Rege F."/>
            <person name="Reyes R."/>
            <person name="Rise C."/>
            <person name="Rogov P."/>
            <person name="Ross K."/>
            <person name="Ryan E."/>
            <person name="Settipalli S."/>
            <person name="Shea T."/>
            <person name="Sherpa N."/>
            <person name="Shi L."/>
            <person name="Shih D."/>
            <person name="Sparrow T."/>
            <person name="Spaulding J."/>
            <person name="Stalker J."/>
            <person name="Stange-Thomann N."/>
            <person name="Stavropoulos S."/>
            <person name="Stone C."/>
            <person name="Strader C."/>
            <person name="Tesfaye S."/>
            <person name="Thomson T."/>
            <person name="Thoulutsang Y."/>
            <person name="Thoulutsang D."/>
            <person name="Topham K."/>
            <person name="Topping I."/>
            <person name="Tsamla T."/>
            <person name="Vassiliev H."/>
            <person name="Vo A."/>
            <person name="Wangchuk T."/>
            <person name="Wangdi T."/>
            <person name="Weiand M."/>
            <person name="Wilkinson J."/>
            <person name="Wilson A."/>
            <person name="Yadav S."/>
            <person name="Young G."/>
            <person name="Yu Q."/>
            <person name="Zembek L."/>
            <person name="Zhong D."/>
            <person name="Zimmer A."/>
            <person name="Zwirko Z."/>
            <person name="Jaffe D.B."/>
            <person name="Alvarez P."/>
            <person name="Brockman W."/>
            <person name="Butler J."/>
            <person name="Chin C."/>
            <person name="Gnerre S."/>
            <person name="Grabherr M."/>
            <person name="Kleber M."/>
            <person name="Mauceli E."/>
            <person name="MacCallum I."/>
        </authorList>
    </citation>
    <scope>NUCLEOTIDE SEQUENCE [LARGE SCALE GENOMIC DNA]</scope>
    <source>
        <strain evidence="2">Tucson 15010-1051.87</strain>
    </source>
</reference>
<organism evidence="1 2">
    <name type="scientific">Drosophila virilis</name>
    <name type="common">Fruit fly</name>
    <dbReference type="NCBI Taxonomy" id="7244"/>
    <lineage>
        <taxon>Eukaryota</taxon>
        <taxon>Metazoa</taxon>
        <taxon>Ecdysozoa</taxon>
        <taxon>Arthropoda</taxon>
        <taxon>Hexapoda</taxon>
        <taxon>Insecta</taxon>
        <taxon>Pterygota</taxon>
        <taxon>Neoptera</taxon>
        <taxon>Endopterygota</taxon>
        <taxon>Diptera</taxon>
        <taxon>Brachycera</taxon>
        <taxon>Muscomorpha</taxon>
        <taxon>Ephydroidea</taxon>
        <taxon>Drosophilidae</taxon>
        <taxon>Drosophila</taxon>
    </lineage>
</organism>
<dbReference type="OrthoDB" id="6724830at2759"/>